<keyword evidence="4 8" id="KW-0547">Nucleotide-binding</keyword>
<evidence type="ECO:0000256" key="5">
    <source>
        <dbReference type="ARBA" id="ARBA00022884"/>
    </source>
</evidence>
<dbReference type="STRING" id="937334.SAMN05444406_1329"/>
<dbReference type="PRINTS" id="PR00326">
    <property type="entry name" value="GTP1OBG"/>
</dbReference>
<dbReference type="CDD" id="cd22534">
    <property type="entry name" value="KH-II_Era"/>
    <property type="match status" value="1"/>
</dbReference>
<organism evidence="13 14">
    <name type="scientific">Caldicoprobacter faecalis</name>
    <dbReference type="NCBI Taxonomy" id="937334"/>
    <lineage>
        <taxon>Bacteria</taxon>
        <taxon>Bacillati</taxon>
        <taxon>Bacillota</taxon>
        <taxon>Clostridia</taxon>
        <taxon>Caldicoprobacterales</taxon>
        <taxon>Caldicoprobacteraceae</taxon>
        <taxon>Caldicoprobacter</taxon>
    </lineage>
</organism>
<dbReference type="NCBIfam" id="TIGR00436">
    <property type="entry name" value="era"/>
    <property type="match status" value="1"/>
</dbReference>
<dbReference type="InterPro" id="IPR027417">
    <property type="entry name" value="P-loop_NTPase"/>
</dbReference>
<keyword evidence="5 8" id="KW-0694">RNA-binding</keyword>
<feature type="binding site" evidence="8">
    <location>
        <begin position="14"/>
        <end position="21"/>
    </location>
    <ligand>
        <name>GTP</name>
        <dbReference type="ChEBI" id="CHEBI:37565"/>
    </ligand>
</feature>
<protein>
    <recommendedName>
        <fullName evidence="2 8">GTPase Era</fullName>
    </recommendedName>
</protein>
<dbReference type="GO" id="GO:0003924">
    <property type="term" value="F:GTPase activity"/>
    <property type="evidence" value="ECO:0007669"/>
    <property type="project" value="UniProtKB-UniRule"/>
</dbReference>
<dbReference type="InterPro" id="IPR015946">
    <property type="entry name" value="KH_dom-like_a/b"/>
</dbReference>
<keyword evidence="7 8" id="KW-0472">Membrane</keyword>
<accession>A0A1I5XXG9</accession>
<evidence type="ECO:0000256" key="6">
    <source>
        <dbReference type="ARBA" id="ARBA00023134"/>
    </source>
</evidence>
<dbReference type="FunFam" id="3.30.300.20:FF:000003">
    <property type="entry name" value="GTPase Era"/>
    <property type="match status" value="1"/>
</dbReference>
<feature type="region of interest" description="G4" evidence="9">
    <location>
        <begin position="123"/>
        <end position="126"/>
    </location>
</feature>
<dbReference type="InterPro" id="IPR005662">
    <property type="entry name" value="GTPase_Era-like"/>
</dbReference>
<evidence type="ECO:0000313" key="14">
    <source>
        <dbReference type="Proteomes" id="UP000198577"/>
    </source>
</evidence>
<feature type="region of interest" description="G5" evidence="9">
    <location>
        <begin position="153"/>
        <end position="155"/>
    </location>
</feature>
<keyword evidence="14" id="KW-1185">Reference proteome</keyword>
<reference evidence="13 14" key="1">
    <citation type="submission" date="2016-10" db="EMBL/GenBank/DDBJ databases">
        <authorList>
            <person name="de Groot N.N."/>
        </authorList>
    </citation>
    <scope>NUCLEOTIDE SEQUENCE [LARGE SCALE GENOMIC DNA]</scope>
    <source>
        <strain evidence="13 14">DSM 20678</strain>
    </source>
</reference>
<keyword evidence="3 8" id="KW-0690">Ribosome biogenesis</keyword>
<sequence length="298" mass="33967">MSEEFRSGFVAIVGRPNVGKSTLMNSMVGEKIAIISDKPQTTRNRIQCVLTRPNYQIIFIDTPGIHKPKNRLGEYMVQVARSALEEVDVVLFIVDIWEGIGSGDRFIAEELRKVKTPVILAANKVDRVESIEDARKMAEDFCEWGDFNEVILVSALEGTNLDRLESTIASYLPEGPKYYPDDMITDQPERFIVAELIREKALELLEEEVPHGIGVEITSFKEREDKNIIDIYATIYCEKKSHKGIIIGKGGSMLREIGTRARHDIERLLGTHVYLELWVKVRENWRNNVVDLKNLGYD</sequence>
<dbReference type="HAMAP" id="MF_00367">
    <property type="entry name" value="GTPase_Era"/>
    <property type="match status" value="1"/>
</dbReference>
<dbReference type="Pfam" id="PF07650">
    <property type="entry name" value="KH_2"/>
    <property type="match status" value="1"/>
</dbReference>
<comment type="subcellular location">
    <subcellularLocation>
        <location evidence="8">Cytoplasm</location>
    </subcellularLocation>
    <subcellularLocation>
        <location evidence="8">Cell membrane</location>
        <topology evidence="8">Peripheral membrane protein</topology>
    </subcellularLocation>
</comment>
<gene>
    <name evidence="8" type="primary">era</name>
    <name evidence="13" type="ORF">SAMN05444406_1329</name>
</gene>
<comment type="subunit">
    <text evidence="8">Monomer.</text>
</comment>
<dbReference type="CDD" id="cd04163">
    <property type="entry name" value="Era"/>
    <property type="match status" value="1"/>
</dbReference>
<dbReference type="Pfam" id="PF01926">
    <property type="entry name" value="MMR_HSR1"/>
    <property type="match status" value="1"/>
</dbReference>
<keyword evidence="6 8" id="KW-0342">GTP-binding</keyword>
<dbReference type="NCBIfam" id="TIGR00231">
    <property type="entry name" value="small_GTP"/>
    <property type="match status" value="1"/>
</dbReference>
<evidence type="ECO:0000256" key="1">
    <source>
        <dbReference type="ARBA" id="ARBA00007921"/>
    </source>
</evidence>
<dbReference type="EMBL" id="FOXR01000032">
    <property type="protein sequence ID" value="SFQ36606.1"/>
    <property type="molecule type" value="Genomic_DNA"/>
</dbReference>
<evidence type="ECO:0000256" key="4">
    <source>
        <dbReference type="ARBA" id="ARBA00022741"/>
    </source>
</evidence>
<dbReference type="PROSITE" id="PS51713">
    <property type="entry name" value="G_ERA"/>
    <property type="match status" value="1"/>
</dbReference>
<dbReference type="Gene3D" id="3.40.50.300">
    <property type="entry name" value="P-loop containing nucleotide triphosphate hydrolases"/>
    <property type="match status" value="1"/>
</dbReference>
<feature type="region of interest" description="G3" evidence="9">
    <location>
        <begin position="61"/>
        <end position="64"/>
    </location>
</feature>
<dbReference type="PANTHER" id="PTHR42698:SF1">
    <property type="entry name" value="GTPASE ERA, MITOCHONDRIAL"/>
    <property type="match status" value="1"/>
</dbReference>
<keyword evidence="8" id="KW-1003">Cell membrane</keyword>
<comment type="similarity">
    <text evidence="1 8 9 10">Belongs to the TRAFAC class TrmE-Era-EngA-EngB-Septin-like GTPase superfamily. Era GTPase family.</text>
</comment>
<evidence type="ECO:0000256" key="10">
    <source>
        <dbReference type="RuleBase" id="RU003761"/>
    </source>
</evidence>
<dbReference type="InterPro" id="IPR005225">
    <property type="entry name" value="Small_GTP-bd"/>
</dbReference>
<evidence type="ECO:0000256" key="8">
    <source>
        <dbReference type="HAMAP-Rule" id="MF_00367"/>
    </source>
</evidence>
<dbReference type="PROSITE" id="PS50823">
    <property type="entry name" value="KH_TYPE_2"/>
    <property type="match status" value="1"/>
</dbReference>
<dbReference type="GO" id="GO:0005886">
    <property type="term" value="C:plasma membrane"/>
    <property type="evidence" value="ECO:0007669"/>
    <property type="project" value="UniProtKB-SubCell"/>
</dbReference>
<dbReference type="GO" id="GO:0070181">
    <property type="term" value="F:small ribosomal subunit rRNA binding"/>
    <property type="evidence" value="ECO:0007669"/>
    <property type="project" value="UniProtKB-UniRule"/>
</dbReference>
<dbReference type="NCBIfam" id="NF000908">
    <property type="entry name" value="PRK00089.1"/>
    <property type="match status" value="1"/>
</dbReference>
<comment type="function">
    <text evidence="8">An essential GTPase that binds both GDP and GTP, with rapid nucleotide exchange. Plays a role in 16S rRNA processing and 30S ribosomal subunit biogenesis and possibly also in cell cycle regulation and energy metabolism.</text>
</comment>
<evidence type="ECO:0000256" key="9">
    <source>
        <dbReference type="PROSITE-ProRule" id="PRU01050"/>
    </source>
</evidence>
<evidence type="ECO:0000259" key="12">
    <source>
        <dbReference type="PROSITE" id="PS51713"/>
    </source>
</evidence>
<dbReference type="GO" id="GO:0043024">
    <property type="term" value="F:ribosomal small subunit binding"/>
    <property type="evidence" value="ECO:0007669"/>
    <property type="project" value="TreeGrafter"/>
</dbReference>
<feature type="region of interest" description="G1" evidence="9">
    <location>
        <begin position="14"/>
        <end position="21"/>
    </location>
</feature>
<dbReference type="GO" id="GO:0005829">
    <property type="term" value="C:cytosol"/>
    <property type="evidence" value="ECO:0007669"/>
    <property type="project" value="TreeGrafter"/>
</dbReference>
<proteinExistence type="inferred from homology"/>
<dbReference type="InterPro" id="IPR009019">
    <property type="entry name" value="KH_sf_prok-type"/>
</dbReference>
<dbReference type="PANTHER" id="PTHR42698">
    <property type="entry name" value="GTPASE ERA"/>
    <property type="match status" value="1"/>
</dbReference>
<evidence type="ECO:0000256" key="7">
    <source>
        <dbReference type="ARBA" id="ARBA00023136"/>
    </source>
</evidence>
<evidence type="ECO:0000259" key="11">
    <source>
        <dbReference type="PROSITE" id="PS50823"/>
    </source>
</evidence>
<evidence type="ECO:0000256" key="2">
    <source>
        <dbReference type="ARBA" id="ARBA00020484"/>
    </source>
</evidence>
<dbReference type="SUPFAM" id="SSF52540">
    <property type="entry name" value="P-loop containing nucleoside triphosphate hydrolases"/>
    <property type="match status" value="1"/>
</dbReference>
<dbReference type="AlphaFoldDB" id="A0A1I5XXG9"/>
<dbReference type="SUPFAM" id="SSF54814">
    <property type="entry name" value="Prokaryotic type KH domain (KH-domain type II)"/>
    <property type="match status" value="1"/>
</dbReference>
<feature type="binding site" evidence="8">
    <location>
        <begin position="123"/>
        <end position="126"/>
    </location>
    <ligand>
        <name>GTP</name>
        <dbReference type="ChEBI" id="CHEBI:37565"/>
    </ligand>
</feature>
<feature type="binding site" evidence="8">
    <location>
        <begin position="61"/>
        <end position="65"/>
    </location>
    <ligand>
        <name>GTP</name>
        <dbReference type="ChEBI" id="CHEBI:37565"/>
    </ligand>
</feature>
<feature type="region of interest" description="G2" evidence="9">
    <location>
        <begin position="40"/>
        <end position="44"/>
    </location>
</feature>
<dbReference type="RefSeq" id="WP_025747099.1">
    <property type="nucleotide sequence ID" value="NZ_FOXR01000032.1"/>
</dbReference>
<dbReference type="InterPro" id="IPR004044">
    <property type="entry name" value="KH_dom_type_2"/>
</dbReference>
<dbReference type="GO" id="GO:0005525">
    <property type="term" value="F:GTP binding"/>
    <property type="evidence" value="ECO:0007669"/>
    <property type="project" value="UniProtKB-UniRule"/>
</dbReference>
<dbReference type="InterPro" id="IPR030388">
    <property type="entry name" value="G_ERA_dom"/>
</dbReference>
<dbReference type="Proteomes" id="UP000198577">
    <property type="component" value="Unassembled WGS sequence"/>
</dbReference>
<feature type="domain" description="KH type-2" evidence="11">
    <location>
        <begin position="205"/>
        <end position="283"/>
    </location>
</feature>
<dbReference type="InterPro" id="IPR006073">
    <property type="entry name" value="GTP-bd"/>
</dbReference>
<keyword evidence="8" id="KW-0699">rRNA-binding</keyword>
<dbReference type="Gene3D" id="3.30.300.20">
    <property type="match status" value="1"/>
</dbReference>
<dbReference type="FunFam" id="3.40.50.300:FF:000094">
    <property type="entry name" value="GTPase Era"/>
    <property type="match status" value="1"/>
</dbReference>
<feature type="domain" description="Era-type G" evidence="12">
    <location>
        <begin position="6"/>
        <end position="174"/>
    </location>
</feature>
<name>A0A1I5XXG9_9FIRM</name>
<keyword evidence="8" id="KW-0963">Cytoplasm</keyword>
<evidence type="ECO:0000313" key="13">
    <source>
        <dbReference type="EMBL" id="SFQ36606.1"/>
    </source>
</evidence>
<evidence type="ECO:0000256" key="3">
    <source>
        <dbReference type="ARBA" id="ARBA00022517"/>
    </source>
</evidence>
<dbReference type="GO" id="GO:0000028">
    <property type="term" value="P:ribosomal small subunit assembly"/>
    <property type="evidence" value="ECO:0007669"/>
    <property type="project" value="TreeGrafter"/>
</dbReference>